<dbReference type="EnsemblPlants" id="Kaladp0098s0060.1.v1.1">
    <property type="protein sequence ID" value="Kaladp0098s0060.1.v1.1.CDS.1"/>
    <property type="gene ID" value="Kaladp0098s0060.v1.1"/>
</dbReference>
<name>A0A7N0V1Q1_KALFE</name>
<accession>A0A7N0V1Q1</accession>
<reference evidence="1" key="1">
    <citation type="submission" date="2021-01" db="UniProtKB">
        <authorList>
            <consortium name="EnsemblPlants"/>
        </authorList>
    </citation>
    <scope>IDENTIFICATION</scope>
</reference>
<sequence length="296" mass="33452">MKTMSLCYSQHAIRVSDSHCSARRRPLRKSPAQIPSLQTSVSRVYKSELAQKQLLITLTWTRDLARKGFDLDLLDSRLKCAFEFREAKGYGSGDFNGSELVVCWDLSAADYGNGCVPGGRFYLMIAVDSELCLKLGSAFNSDEKAMRIEASPKVAKTVCFSRREMFSGNTFYSTKAKFRDDGPEHDIVIKCVKDTDRSGLESPLLLVLVDGRINARVTNLHWNFTGNQTIFLDGLVVDLMWDVRDWFFDSVSGRAAVFLFRTRSGPDSRLWYEEKNLFGDHLEYSLVICGCKKNAN</sequence>
<dbReference type="Gramene" id="Kaladp0098s0060.1.v1.1">
    <property type="protein sequence ID" value="Kaladp0098s0060.1.v1.1.CDS.1"/>
    <property type="gene ID" value="Kaladp0098s0060.v1.1"/>
</dbReference>
<protein>
    <recommendedName>
        <fullName evidence="3">DUF868 domain-containing protein</fullName>
    </recommendedName>
</protein>
<keyword evidence="2" id="KW-1185">Reference proteome</keyword>
<dbReference type="Pfam" id="PF05910">
    <property type="entry name" value="DUF868"/>
    <property type="match status" value="1"/>
</dbReference>
<evidence type="ECO:0000313" key="1">
    <source>
        <dbReference type="EnsemblPlants" id="Kaladp0098s0060.1.v1.1.CDS.1"/>
    </source>
</evidence>
<evidence type="ECO:0000313" key="2">
    <source>
        <dbReference type="Proteomes" id="UP000594263"/>
    </source>
</evidence>
<dbReference type="OMA" id="MRSIATC"/>
<dbReference type="AlphaFoldDB" id="A0A7N0V1Q1"/>
<dbReference type="PANTHER" id="PTHR31972">
    <property type="entry name" value="EXPRESSED PROTEIN"/>
    <property type="match status" value="1"/>
</dbReference>
<evidence type="ECO:0008006" key="3">
    <source>
        <dbReference type="Google" id="ProtNLM"/>
    </source>
</evidence>
<dbReference type="PANTHER" id="PTHR31972:SF48">
    <property type="entry name" value="OS04G0407500 PROTEIN"/>
    <property type="match status" value="1"/>
</dbReference>
<proteinExistence type="predicted"/>
<dbReference type="Proteomes" id="UP000594263">
    <property type="component" value="Unplaced"/>
</dbReference>
<organism evidence="1 2">
    <name type="scientific">Kalanchoe fedtschenkoi</name>
    <name type="common">Lavender scallops</name>
    <name type="synonym">South American air plant</name>
    <dbReference type="NCBI Taxonomy" id="63787"/>
    <lineage>
        <taxon>Eukaryota</taxon>
        <taxon>Viridiplantae</taxon>
        <taxon>Streptophyta</taxon>
        <taxon>Embryophyta</taxon>
        <taxon>Tracheophyta</taxon>
        <taxon>Spermatophyta</taxon>
        <taxon>Magnoliopsida</taxon>
        <taxon>eudicotyledons</taxon>
        <taxon>Gunneridae</taxon>
        <taxon>Pentapetalae</taxon>
        <taxon>Saxifragales</taxon>
        <taxon>Crassulaceae</taxon>
        <taxon>Kalanchoe</taxon>
    </lineage>
</organism>
<dbReference type="InterPro" id="IPR008586">
    <property type="entry name" value="DUF868_pln"/>
</dbReference>